<feature type="region of interest" description="Disordered" evidence="6">
    <location>
        <begin position="805"/>
        <end position="826"/>
    </location>
</feature>
<gene>
    <name evidence="9" type="ORF">FF36_01254</name>
</gene>
<sequence>MRTPPPSPASPPGQTAVAPASGRHVRRPEQADRPTHLAARAARWSVRHRWLAVGGWLLGVALAIVLGSTIGTHTLADADYGTGEDARAQHILDEHGYVNPADENVLIQRATPAANPQALLADPQIRSALTDAAARVRASGVATAVRGPLPLPGVSADPGLVSHDLRSVLLAFNLKGTDDDPAPVEPTLNAVAAVRAAHPGLSIEQFGDASADKALNATVGKDFHRAELLAIPLTLGILLAVFGAVVAAVIPMALALTAFVGALGLVAFASRLFPTDDTATSVMLLIGLAVGVDYALFYIRREREERAAGHGPERALEIAAETSGHAVLVSGLTVAASMAGLFITGLSVFTGVAVGTIIVVLVAVLGSLTVLPALLSLLGDRVELLRLPWHRRAGRPARRGRLVRRRDRAGTEPVEPLDPAAHDPRNDDPRHDGHRSGDHREELLARRRAYQEQLARPGIMGRLLRRPGMVAAVAGGLLVLLALPALGMHTAEPGIDDIPKNLPIMKTYERLSAAFPGGEVAAAVVVSGADGNDVTTPQARAAIDALRTRALASGRMFEPVVVTITADHRVARVKIPIAGSGTDRESVKALHTLRSVVIPATIGATPGLHADVTGTTAGSADFNARLNSRIPLVIGFVMVLAFGLLLAAFRSTLVAAVAVGLNLLSVGAAYGLLVAVFQHHWADGLLGYTSTGAVTNWLPLMLFVVLFGLSMDYQVFVLSRVREAREAGLSMRDAVTVGVRRSAGVVTSAAVIMVAVFSIFATLSQVSMKQLGVGLGAAILIDATLIRVILMPAVLTLLGERVWRGGQPGSDGPRRPDLPTQPIGTAATAGTAATVGAAGAVGTRVPARSDRRAMPPG</sequence>
<feature type="region of interest" description="Disordered" evidence="6">
    <location>
        <begin position="1"/>
        <end position="34"/>
    </location>
</feature>
<evidence type="ECO:0000256" key="3">
    <source>
        <dbReference type="ARBA" id="ARBA00022692"/>
    </source>
</evidence>
<feature type="transmembrane region" description="Helical" evidence="7">
    <location>
        <begin position="630"/>
        <end position="649"/>
    </location>
</feature>
<keyword evidence="5 7" id="KW-0472">Membrane</keyword>
<feature type="transmembrane region" description="Helical" evidence="7">
    <location>
        <begin position="326"/>
        <end position="346"/>
    </location>
</feature>
<feature type="transmembrane region" description="Helical" evidence="7">
    <location>
        <begin position="352"/>
        <end position="378"/>
    </location>
</feature>
<comment type="caution">
    <text evidence="9">The sequence shown here is derived from an EMBL/GenBank/DDBJ whole genome shotgun (WGS) entry which is preliminary data.</text>
</comment>
<dbReference type="Gene3D" id="1.20.1640.10">
    <property type="entry name" value="Multidrug efflux transporter AcrB transmembrane domain"/>
    <property type="match status" value="2"/>
</dbReference>
<feature type="compositionally biased region" description="Basic and acidic residues" evidence="6">
    <location>
        <begin position="420"/>
        <end position="440"/>
    </location>
</feature>
<feature type="transmembrane region" description="Helical" evidence="7">
    <location>
        <begin position="697"/>
        <end position="721"/>
    </location>
</feature>
<evidence type="ECO:0000256" key="4">
    <source>
        <dbReference type="ARBA" id="ARBA00022989"/>
    </source>
</evidence>
<dbReference type="PANTHER" id="PTHR33406:SF13">
    <property type="entry name" value="MEMBRANE PROTEIN YDFJ"/>
    <property type="match status" value="1"/>
</dbReference>
<feature type="compositionally biased region" description="Basic residues" evidence="6">
    <location>
        <begin position="398"/>
        <end position="407"/>
    </location>
</feature>
<dbReference type="SUPFAM" id="SSF82866">
    <property type="entry name" value="Multidrug efflux transporter AcrB transmembrane domain"/>
    <property type="match status" value="2"/>
</dbReference>
<evidence type="ECO:0000313" key="9">
    <source>
        <dbReference type="EMBL" id="KJE24521.1"/>
    </source>
</evidence>
<evidence type="ECO:0000313" key="10">
    <source>
        <dbReference type="Proteomes" id="UP000032545"/>
    </source>
</evidence>
<dbReference type="PANTHER" id="PTHR33406">
    <property type="entry name" value="MEMBRANE PROTEIN MJ1562-RELATED"/>
    <property type="match status" value="1"/>
</dbReference>
<dbReference type="Proteomes" id="UP000032545">
    <property type="component" value="Unassembled WGS sequence"/>
</dbReference>
<keyword evidence="4 7" id="KW-1133">Transmembrane helix</keyword>
<evidence type="ECO:0000256" key="6">
    <source>
        <dbReference type="SAM" id="MobiDB-lite"/>
    </source>
</evidence>
<feature type="domain" description="SSD" evidence="8">
    <location>
        <begin position="248"/>
        <end position="377"/>
    </location>
</feature>
<dbReference type="InterPro" id="IPR004869">
    <property type="entry name" value="MMPL_dom"/>
</dbReference>
<dbReference type="AlphaFoldDB" id="A0A0D8BK57"/>
<evidence type="ECO:0000256" key="2">
    <source>
        <dbReference type="ARBA" id="ARBA00022475"/>
    </source>
</evidence>
<feature type="transmembrane region" description="Helical" evidence="7">
    <location>
        <begin position="50"/>
        <end position="70"/>
    </location>
</feature>
<keyword evidence="3 7" id="KW-0812">Transmembrane</keyword>
<dbReference type="InterPro" id="IPR000731">
    <property type="entry name" value="SSD"/>
</dbReference>
<feature type="transmembrane region" description="Helical" evidence="7">
    <location>
        <begin position="254"/>
        <end position="273"/>
    </location>
</feature>
<reference evidence="10" key="1">
    <citation type="submission" date="2015-02" db="EMBL/GenBank/DDBJ databases">
        <title>Draft Genome of Frankia sp. CpI1-S.</title>
        <authorList>
            <person name="Oshone R.T."/>
            <person name="Ngom M."/>
            <person name="Ghodhbane-Gtari F."/>
            <person name="Gtari M."/>
            <person name="Morris K."/>
            <person name="Thomas K."/>
            <person name="Sen A."/>
            <person name="Tisa L.S."/>
        </authorList>
    </citation>
    <scope>NUCLEOTIDE SEQUENCE [LARGE SCALE GENOMIC DNA]</scope>
    <source>
        <strain evidence="10">CpI1-S</strain>
    </source>
</reference>
<evidence type="ECO:0000259" key="8">
    <source>
        <dbReference type="PROSITE" id="PS50156"/>
    </source>
</evidence>
<accession>A0A0D8BK57</accession>
<feature type="transmembrane region" description="Helical" evidence="7">
    <location>
        <begin position="775"/>
        <end position="798"/>
    </location>
</feature>
<evidence type="ECO:0000256" key="7">
    <source>
        <dbReference type="SAM" id="Phobius"/>
    </source>
</evidence>
<dbReference type="PROSITE" id="PS50156">
    <property type="entry name" value="SSD"/>
    <property type="match status" value="1"/>
</dbReference>
<feature type="transmembrane region" description="Helical" evidence="7">
    <location>
        <begin position="469"/>
        <end position="487"/>
    </location>
</feature>
<keyword evidence="10" id="KW-1185">Reference proteome</keyword>
<dbReference type="InterPro" id="IPR050545">
    <property type="entry name" value="Mycobact_MmpL"/>
</dbReference>
<feature type="transmembrane region" description="Helical" evidence="7">
    <location>
        <begin position="742"/>
        <end position="763"/>
    </location>
</feature>
<protein>
    <submittedName>
        <fullName evidence="9">MMPL family</fullName>
    </submittedName>
</protein>
<dbReference type="PATRIC" id="fig|1502723.3.peg.5039"/>
<evidence type="ECO:0000256" key="1">
    <source>
        <dbReference type="ARBA" id="ARBA00004651"/>
    </source>
</evidence>
<feature type="region of interest" description="Disordered" evidence="6">
    <location>
        <begin position="398"/>
        <end position="440"/>
    </location>
</feature>
<dbReference type="EMBL" id="JYFN01000006">
    <property type="protein sequence ID" value="KJE24521.1"/>
    <property type="molecule type" value="Genomic_DNA"/>
</dbReference>
<comment type="subcellular location">
    <subcellularLocation>
        <location evidence="1">Cell membrane</location>
        <topology evidence="1">Multi-pass membrane protein</topology>
    </subcellularLocation>
</comment>
<name>A0A0D8BK57_9ACTN</name>
<dbReference type="GO" id="GO:0005886">
    <property type="term" value="C:plasma membrane"/>
    <property type="evidence" value="ECO:0007669"/>
    <property type="project" value="UniProtKB-SubCell"/>
</dbReference>
<organism evidence="9 10">
    <name type="scientific">Frankia torreyi</name>
    <dbReference type="NCBI Taxonomy" id="1856"/>
    <lineage>
        <taxon>Bacteria</taxon>
        <taxon>Bacillati</taxon>
        <taxon>Actinomycetota</taxon>
        <taxon>Actinomycetes</taxon>
        <taxon>Frankiales</taxon>
        <taxon>Frankiaceae</taxon>
        <taxon>Frankia</taxon>
    </lineage>
</organism>
<proteinExistence type="predicted"/>
<dbReference type="RefSeq" id="WP_044883976.1">
    <property type="nucleotide sequence ID" value="NZ_JYFN01000006.1"/>
</dbReference>
<evidence type="ECO:0000256" key="5">
    <source>
        <dbReference type="ARBA" id="ARBA00023136"/>
    </source>
</evidence>
<feature type="transmembrane region" description="Helical" evidence="7">
    <location>
        <begin position="656"/>
        <end position="677"/>
    </location>
</feature>
<dbReference type="OrthoDB" id="7051771at2"/>
<feature type="transmembrane region" description="Helical" evidence="7">
    <location>
        <begin position="279"/>
        <end position="299"/>
    </location>
</feature>
<keyword evidence="2" id="KW-1003">Cell membrane</keyword>
<dbReference type="Pfam" id="PF03176">
    <property type="entry name" value="MMPL"/>
    <property type="match status" value="2"/>
</dbReference>
<reference evidence="9 10" key="2">
    <citation type="journal article" date="2016" name="Genome Announc.">
        <title>Permanent Draft Genome Sequences for Two Variants of Frankia sp. Strain CpI1, the First Frankia Strain Isolated from Root Nodules of Comptonia peregrina.</title>
        <authorList>
            <person name="Oshone R."/>
            <person name="Hurst S.G.IV."/>
            <person name="Abebe-Akele F."/>
            <person name="Simpson S."/>
            <person name="Morris K."/>
            <person name="Thomas W.K."/>
            <person name="Tisa L.S."/>
        </authorList>
    </citation>
    <scope>NUCLEOTIDE SEQUENCE [LARGE SCALE GENOMIC DNA]</scope>
    <source>
        <strain evidence="10">CpI1-S</strain>
    </source>
</reference>
<feature type="compositionally biased region" description="Pro residues" evidence="6">
    <location>
        <begin position="1"/>
        <end position="11"/>
    </location>
</feature>
<feature type="transmembrane region" description="Helical" evidence="7">
    <location>
        <begin position="228"/>
        <end position="247"/>
    </location>
</feature>